<evidence type="ECO:0000256" key="1">
    <source>
        <dbReference type="SAM" id="Phobius"/>
    </source>
</evidence>
<evidence type="ECO:0000256" key="2">
    <source>
        <dbReference type="SAM" id="SignalP"/>
    </source>
</evidence>
<dbReference type="Proteomes" id="UP000587586">
    <property type="component" value="Unassembled WGS sequence"/>
</dbReference>
<dbReference type="AlphaFoldDB" id="A0A6V8N5L0"/>
<feature type="chain" id="PRO_5027721421" evidence="2">
    <location>
        <begin position="21"/>
        <end position="71"/>
    </location>
</feature>
<keyword evidence="2" id="KW-0732">Signal</keyword>
<keyword evidence="4" id="KW-1185">Reference proteome</keyword>
<evidence type="ECO:0000313" key="3">
    <source>
        <dbReference type="EMBL" id="GFO67858.1"/>
    </source>
</evidence>
<feature type="transmembrane region" description="Helical" evidence="1">
    <location>
        <begin position="30"/>
        <end position="56"/>
    </location>
</feature>
<sequence length="71" mass="7221">MRTAINTIIATLATAAPAFAANGAAEEPGLLMWAFLGFGAVILVGQAVPAAMLLVGMVKGLVHATKEVKEN</sequence>
<keyword evidence="1" id="KW-0812">Transmembrane</keyword>
<organism evidence="3 4">
    <name type="scientific">Geomonas limicola</name>
    <dbReference type="NCBI Taxonomy" id="2740186"/>
    <lineage>
        <taxon>Bacteria</taxon>
        <taxon>Pseudomonadati</taxon>
        <taxon>Thermodesulfobacteriota</taxon>
        <taxon>Desulfuromonadia</taxon>
        <taxon>Geobacterales</taxon>
        <taxon>Geobacteraceae</taxon>
        <taxon>Geomonas</taxon>
    </lineage>
</organism>
<gene>
    <name evidence="3" type="ORF">GMLC_14370</name>
</gene>
<keyword evidence="1" id="KW-0472">Membrane</keyword>
<feature type="signal peptide" evidence="2">
    <location>
        <begin position="1"/>
        <end position="20"/>
    </location>
</feature>
<reference evidence="4" key="1">
    <citation type="submission" date="2020-06" db="EMBL/GenBank/DDBJ databases">
        <title>Draft genomic sequecing of Geomonas sp. Red745.</title>
        <authorList>
            <person name="Itoh H."/>
            <person name="Xu Z.X."/>
            <person name="Ushijima N."/>
            <person name="Masuda Y."/>
            <person name="Shiratori Y."/>
            <person name="Senoo K."/>
        </authorList>
    </citation>
    <scope>NUCLEOTIDE SEQUENCE [LARGE SCALE GENOMIC DNA]</scope>
    <source>
        <strain evidence="4">Red745</strain>
    </source>
</reference>
<evidence type="ECO:0000313" key="4">
    <source>
        <dbReference type="Proteomes" id="UP000587586"/>
    </source>
</evidence>
<protein>
    <submittedName>
        <fullName evidence="3">Uncharacterized protein</fullName>
    </submittedName>
</protein>
<keyword evidence="1" id="KW-1133">Transmembrane helix</keyword>
<accession>A0A6V8N5L0</accession>
<comment type="caution">
    <text evidence="3">The sequence shown here is derived from an EMBL/GenBank/DDBJ whole genome shotgun (WGS) entry which is preliminary data.</text>
</comment>
<proteinExistence type="predicted"/>
<dbReference type="EMBL" id="BLXZ01000003">
    <property type="protein sequence ID" value="GFO67858.1"/>
    <property type="molecule type" value="Genomic_DNA"/>
</dbReference>
<dbReference type="RefSeq" id="WP_183360403.1">
    <property type="nucleotide sequence ID" value="NZ_BLXZ01000003.1"/>
</dbReference>
<name>A0A6V8N5L0_9BACT</name>